<sequence>MGKITNFRDLIGAIKDKAALSKASILPAGPSAAALPIRLAVLRATAHLPHSPPDDRRISALLLLGDTSRAAAAPVVSAVVDRLRRTGSSVVALKCLLVLHHAVRRGPFILRDQISVFPAAGGRNHLNLSRFRDAATPATWVLSAWVRWYARYLETLLSASRAVGYFLCSSTADYDRRISSSLNADLVGVVDCLVGVVEEICRAPDYNPAVAEGEMLVKEVVRLLLTDYTSLVSELVPRLAELSERLSCMSFGESVELLCAMKRLEECRERLSVLCAVDKHSIKTMWALVRELKEKLGTSMVCAKDGGKLLSWGIRGKMSESTRFEERVLGKVDSVKFQSGRFAV</sequence>
<dbReference type="GO" id="GO:0005546">
    <property type="term" value="F:phosphatidylinositol-4,5-bisphosphate binding"/>
    <property type="evidence" value="ECO:0007669"/>
    <property type="project" value="TreeGrafter"/>
</dbReference>
<proteinExistence type="predicted"/>
<feature type="domain" description="ENTH" evidence="9">
    <location>
        <begin position="29"/>
        <end position="167"/>
    </location>
</feature>
<evidence type="ECO:0000313" key="10">
    <source>
        <dbReference type="EMBL" id="CAA0831189.1"/>
    </source>
</evidence>
<dbReference type="InterPro" id="IPR048050">
    <property type="entry name" value="ANTH_N_plant"/>
</dbReference>
<dbReference type="Gene3D" id="1.25.40.90">
    <property type="match status" value="1"/>
</dbReference>
<keyword evidence="8" id="KW-0968">Cytoplasmic vesicle</keyword>
<dbReference type="PANTHER" id="PTHR22951:SF76">
    <property type="entry name" value="OS09G0468150 PROTEIN"/>
    <property type="match status" value="1"/>
</dbReference>
<dbReference type="GO" id="GO:0030136">
    <property type="term" value="C:clathrin-coated vesicle"/>
    <property type="evidence" value="ECO:0007669"/>
    <property type="project" value="UniProtKB-SubCell"/>
</dbReference>
<dbReference type="EMBL" id="CACSLK010027831">
    <property type="protein sequence ID" value="CAA0831189.1"/>
    <property type="molecule type" value="Genomic_DNA"/>
</dbReference>
<dbReference type="InterPro" id="IPR011417">
    <property type="entry name" value="ANTH_dom"/>
</dbReference>
<keyword evidence="5" id="KW-0333">Golgi apparatus</keyword>
<evidence type="ECO:0000256" key="3">
    <source>
        <dbReference type="ARBA" id="ARBA00004600"/>
    </source>
</evidence>
<dbReference type="GO" id="GO:0005545">
    <property type="term" value="F:1-phosphatidylinositol binding"/>
    <property type="evidence" value="ECO:0007669"/>
    <property type="project" value="TreeGrafter"/>
</dbReference>
<dbReference type="GO" id="GO:0072583">
    <property type="term" value="P:clathrin-dependent endocytosis"/>
    <property type="evidence" value="ECO:0007669"/>
    <property type="project" value="InterPro"/>
</dbReference>
<dbReference type="Proteomes" id="UP001153555">
    <property type="component" value="Unassembled WGS sequence"/>
</dbReference>
<name>A0A9N7RHM3_STRHE</name>
<dbReference type="GO" id="GO:0032050">
    <property type="term" value="F:clathrin heavy chain binding"/>
    <property type="evidence" value="ECO:0007669"/>
    <property type="project" value="TreeGrafter"/>
</dbReference>
<dbReference type="FunFam" id="1.25.40.90:FF:000035">
    <property type="entry name" value="Putative clathrin assembly protein At4g40080"/>
    <property type="match status" value="1"/>
</dbReference>
<dbReference type="GO" id="GO:0005794">
    <property type="term" value="C:Golgi apparatus"/>
    <property type="evidence" value="ECO:0007669"/>
    <property type="project" value="UniProtKB-SubCell"/>
</dbReference>
<accession>A0A9N7RHM3</accession>
<protein>
    <submittedName>
        <fullName evidence="10">Clathrin assembly protein</fullName>
    </submittedName>
</protein>
<dbReference type="SMART" id="SM00273">
    <property type="entry name" value="ENTH"/>
    <property type="match status" value="1"/>
</dbReference>
<evidence type="ECO:0000256" key="4">
    <source>
        <dbReference type="ARBA" id="ARBA00022583"/>
    </source>
</evidence>
<reference evidence="10" key="1">
    <citation type="submission" date="2019-12" db="EMBL/GenBank/DDBJ databases">
        <authorList>
            <person name="Scholes J."/>
        </authorList>
    </citation>
    <scope>NUCLEOTIDE SEQUENCE</scope>
</reference>
<comment type="caution">
    <text evidence="10">The sequence shown here is derived from an EMBL/GenBank/DDBJ whole genome shotgun (WGS) entry which is preliminary data.</text>
</comment>
<keyword evidence="6" id="KW-0472">Membrane</keyword>
<organism evidence="10 11">
    <name type="scientific">Striga hermonthica</name>
    <name type="common">Purple witchweed</name>
    <name type="synonym">Buchnera hermonthica</name>
    <dbReference type="NCBI Taxonomy" id="68872"/>
    <lineage>
        <taxon>Eukaryota</taxon>
        <taxon>Viridiplantae</taxon>
        <taxon>Streptophyta</taxon>
        <taxon>Embryophyta</taxon>
        <taxon>Tracheophyta</taxon>
        <taxon>Spermatophyta</taxon>
        <taxon>Magnoliopsida</taxon>
        <taxon>eudicotyledons</taxon>
        <taxon>Gunneridae</taxon>
        <taxon>Pentapetalae</taxon>
        <taxon>asterids</taxon>
        <taxon>lamiids</taxon>
        <taxon>Lamiales</taxon>
        <taxon>Orobanchaceae</taxon>
        <taxon>Buchnereae</taxon>
        <taxon>Striga</taxon>
    </lineage>
</organism>
<keyword evidence="4" id="KW-0254">Endocytosis</keyword>
<dbReference type="AlphaFoldDB" id="A0A9N7RHM3"/>
<evidence type="ECO:0000256" key="2">
    <source>
        <dbReference type="ARBA" id="ARBA00004555"/>
    </source>
</evidence>
<evidence type="ECO:0000256" key="5">
    <source>
        <dbReference type="ARBA" id="ARBA00023034"/>
    </source>
</evidence>
<dbReference type="PROSITE" id="PS50942">
    <property type="entry name" value="ENTH"/>
    <property type="match status" value="1"/>
</dbReference>
<evidence type="ECO:0000256" key="6">
    <source>
        <dbReference type="ARBA" id="ARBA00023136"/>
    </source>
</evidence>
<dbReference type="InterPro" id="IPR045192">
    <property type="entry name" value="AP180-like"/>
</dbReference>
<evidence type="ECO:0000259" key="9">
    <source>
        <dbReference type="PROSITE" id="PS50942"/>
    </source>
</evidence>
<dbReference type="SUPFAM" id="SSF48464">
    <property type="entry name" value="ENTH/VHS domain"/>
    <property type="match status" value="1"/>
</dbReference>
<keyword evidence="11" id="KW-1185">Reference proteome</keyword>
<dbReference type="GO" id="GO:0006900">
    <property type="term" value="P:vesicle budding from membrane"/>
    <property type="evidence" value="ECO:0007669"/>
    <property type="project" value="TreeGrafter"/>
</dbReference>
<evidence type="ECO:0000256" key="7">
    <source>
        <dbReference type="ARBA" id="ARBA00023176"/>
    </source>
</evidence>
<evidence type="ECO:0000256" key="1">
    <source>
        <dbReference type="ARBA" id="ARBA00004132"/>
    </source>
</evidence>
<dbReference type="PANTHER" id="PTHR22951">
    <property type="entry name" value="CLATHRIN ASSEMBLY PROTEIN"/>
    <property type="match status" value="1"/>
</dbReference>
<dbReference type="CDD" id="cd16987">
    <property type="entry name" value="ANTH_N_AP180_plant"/>
    <property type="match status" value="1"/>
</dbReference>
<dbReference type="OrthoDB" id="44015at2759"/>
<dbReference type="InterPro" id="IPR013809">
    <property type="entry name" value="ENTH"/>
</dbReference>
<evidence type="ECO:0000256" key="8">
    <source>
        <dbReference type="ARBA" id="ARBA00023329"/>
    </source>
</evidence>
<dbReference type="GO" id="GO:0048268">
    <property type="term" value="P:clathrin coat assembly"/>
    <property type="evidence" value="ECO:0007669"/>
    <property type="project" value="InterPro"/>
</dbReference>
<evidence type="ECO:0000313" key="11">
    <source>
        <dbReference type="Proteomes" id="UP001153555"/>
    </source>
</evidence>
<gene>
    <name evidence="10" type="ORF">SHERM_26569</name>
</gene>
<keyword evidence="7" id="KW-0168">Coated pit</keyword>
<dbReference type="GO" id="GO:0005905">
    <property type="term" value="C:clathrin-coated pit"/>
    <property type="evidence" value="ECO:0007669"/>
    <property type="project" value="UniProtKB-SubCell"/>
</dbReference>
<dbReference type="GO" id="GO:0000149">
    <property type="term" value="F:SNARE binding"/>
    <property type="evidence" value="ECO:0007669"/>
    <property type="project" value="TreeGrafter"/>
</dbReference>
<dbReference type="InterPro" id="IPR008942">
    <property type="entry name" value="ENTH_VHS"/>
</dbReference>
<dbReference type="Pfam" id="PF07651">
    <property type="entry name" value="ANTH"/>
    <property type="match status" value="1"/>
</dbReference>
<comment type="subcellular location">
    <subcellularLocation>
        <location evidence="1">Cytoplasmic vesicle</location>
        <location evidence="1">Clathrin-coated vesicle</location>
    </subcellularLocation>
    <subcellularLocation>
        <location evidence="2">Golgi apparatus</location>
    </subcellularLocation>
    <subcellularLocation>
        <location evidence="3">Membrane</location>
        <location evidence="3">Clathrin-coated pit</location>
    </subcellularLocation>
</comment>